<dbReference type="AlphaFoldDB" id="A0A095ZRP9"/>
<protein>
    <submittedName>
        <fullName evidence="2">Cupin</fullName>
    </submittedName>
</protein>
<name>A0A095ZRP9_9BACT</name>
<organism evidence="2 3">
    <name type="scientific">Hoylesella buccalis DNF00853</name>
    <dbReference type="NCBI Taxonomy" id="1401074"/>
    <lineage>
        <taxon>Bacteria</taxon>
        <taxon>Pseudomonadati</taxon>
        <taxon>Bacteroidota</taxon>
        <taxon>Bacteroidia</taxon>
        <taxon>Bacteroidales</taxon>
        <taxon>Prevotellaceae</taxon>
        <taxon>Hoylesella</taxon>
    </lineage>
</organism>
<dbReference type="Pfam" id="PF07883">
    <property type="entry name" value="Cupin_2"/>
    <property type="match status" value="1"/>
</dbReference>
<dbReference type="Gene3D" id="2.60.120.10">
    <property type="entry name" value="Jelly Rolls"/>
    <property type="match status" value="1"/>
</dbReference>
<dbReference type="InterPro" id="IPR013096">
    <property type="entry name" value="Cupin_2"/>
</dbReference>
<evidence type="ECO:0000259" key="1">
    <source>
        <dbReference type="Pfam" id="PF07883"/>
    </source>
</evidence>
<dbReference type="EMBL" id="JRNN01000007">
    <property type="protein sequence ID" value="KGF37353.1"/>
    <property type="molecule type" value="Genomic_DNA"/>
</dbReference>
<dbReference type="InterPro" id="IPR011051">
    <property type="entry name" value="RmlC_Cupin_sf"/>
</dbReference>
<reference evidence="2 3" key="1">
    <citation type="submission" date="2014-07" db="EMBL/GenBank/DDBJ databases">
        <authorList>
            <person name="McCorrison J."/>
            <person name="Sanka R."/>
            <person name="Torralba M."/>
            <person name="Gillis M."/>
            <person name="Haft D.H."/>
            <person name="Methe B."/>
            <person name="Sutton G."/>
            <person name="Nelson K.E."/>
        </authorList>
    </citation>
    <scope>NUCLEOTIDE SEQUENCE [LARGE SCALE GENOMIC DNA]</scope>
    <source>
        <strain evidence="2 3">DNF00853</strain>
    </source>
</reference>
<dbReference type="Proteomes" id="UP000029556">
    <property type="component" value="Unassembled WGS sequence"/>
</dbReference>
<dbReference type="RefSeq" id="WP_036871345.1">
    <property type="nucleotide sequence ID" value="NZ_JRNN01000007.1"/>
</dbReference>
<gene>
    <name evidence="2" type="ORF">HMPREF2137_00560</name>
</gene>
<feature type="domain" description="Cupin type-2" evidence="1">
    <location>
        <begin position="28"/>
        <end position="80"/>
    </location>
</feature>
<comment type="caution">
    <text evidence="2">The sequence shown here is derived from an EMBL/GenBank/DDBJ whole genome shotgun (WGS) entry which is preliminary data.</text>
</comment>
<accession>A0A095ZRP9</accession>
<proteinExistence type="predicted"/>
<dbReference type="OrthoDB" id="1074360at2"/>
<evidence type="ECO:0000313" key="3">
    <source>
        <dbReference type="Proteomes" id="UP000029556"/>
    </source>
</evidence>
<dbReference type="SUPFAM" id="SSF51182">
    <property type="entry name" value="RmlC-like cupins"/>
    <property type="match status" value="1"/>
</dbReference>
<sequence>MKQVINPIGQEINTLGKVINNKELMLVHLHLKSGEQIPSHDHIGREVFFTIAKGTVEVTLNDTEVHRISAGTVLHFPGEAHVSVKAIEESDFFVYLINRQ</sequence>
<dbReference type="InterPro" id="IPR014710">
    <property type="entry name" value="RmlC-like_jellyroll"/>
</dbReference>
<evidence type="ECO:0000313" key="2">
    <source>
        <dbReference type="EMBL" id="KGF37353.1"/>
    </source>
</evidence>